<dbReference type="PANTHER" id="PTHR46890:SF48">
    <property type="entry name" value="RNA-DIRECTED DNA POLYMERASE"/>
    <property type="match status" value="1"/>
</dbReference>
<evidence type="ECO:0000259" key="3">
    <source>
        <dbReference type="Pfam" id="PF13966"/>
    </source>
</evidence>
<evidence type="ECO:0000313" key="4">
    <source>
        <dbReference type="Proteomes" id="UP000813463"/>
    </source>
</evidence>
<feature type="region of interest" description="Disordered" evidence="1">
    <location>
        <begin position="1122"/>
        <end position="1187"/>
    </location>
</feature>
<sequence>MDVSDAANLFSCTNPNFCNGVDAVGSSGGLLILGWSSLVISCIQRSPNFVLCKIVEVNGNISYVVFLYGAPLVDDRKRVWDQLLQILSFYPKCLILGDVNQVERFEDKLGGRNVIEGWDLFNQFRLQSNLLEIPFSGPRFTWTNKREVGHLIMERLDRGYMTNEWFVTFPDSKISNQLLIASDHSAIVYNDDVVLLKKTRPYQIENWCLQFVEVCKLVDDVWKVNIQGSPMFLLSRKLVTLRLKIKSWCLKNKKSWGVNWRKMNENLNTIGSSVKNIHQGEEYIDKVDNAFSEASIKVQFWKQRMKERWVAEGDLPTSLLYSRVKVRQKKNEILTLKDQNGTWVEGQQQVQRLVVDSLKNVFNCDRALPHNDDIEMVIRELDLPRLTDAHVSMLEHTFTDKEIKDVMFAMDDSKSPGPDGFTAVRSFLKTGYLLKEWNHSLLVMIPKRDILENTGHLRPISLCNTVYKCASKCMVARLKLVLPSIISPSQHAFISGRFMTDSESRISYKVLINGHTSDQFRPNCGIRQGDPLSPFLFLFCMDILSRMLQLGNDLKQFKVVWKFLCRLRRNWTLLSLGFWAGKASKGMHWVKRNILHLPRGLGGLGIRSSSCLNKALLMKLAWRLHSKPNSMLAEVVNKKIVKPLKTGIQASLVGRGLSLGMRGIGRASNHILRGCIWKVGNGKKIVAGRDKWVNGDTPVFSSTVTLRQAKDWKVHHFILPAGSGWNHGEINSCFEFSDARRIVGMELPSDEAEDFLYWKFHKSGNLTVKTAYAMLATEVANKLGFDIGNGDFKTLWSMNILPKWKLFLWKLLHNGIATKVNLGQRGIQLFMMCDLCGMGDEDNQHLFRFCDLAQQVWRNGALVIHSEFNETMSFKEWFLFYIRLFQRRDGKNSPRCIYFISTLWGLWLSRNNRIFRKEATTVSAVLAFIKIGLDQHGILQDQRKPFLRFMHTSEGISVFPPGFSRVILVGAEDHGPISTIVIDGSWHKNTRNAGMGWCLDNQYTPSDRILGGAQFGSADSALQTEVTACFLILRWAAEAGIGRVTIFSDSQRLVDLLRSDDVTDIQLIWTLAEIRRIAKNFNWCCVNKIVSFQVMTEQIDEVRSEWVHHVVQQLCSESEVDKTSNEVADVAGKQRPQKPAEKQDGLQEHVKEDAEEGKKVATDASRIRDKEAGDPSQVTTTPENYLY</sequence>
<dbReference type="SUPFAM" id="SSF53098">
    <property type="entry name" value="Ribonuclease H-like"/>
    <property type="match status" value="1"/>
</dbReference>
<dbReference type="SUPFAM" id="SSF56672">
    <property type="entry name" value="DNA/RNA polymerases"/>
    <property type="match status" value="1"/>
</dbReference>
<feature type="domain" description="RNase H type-1" evidence="2">
    <location>
        <begin position="983"/>
        <end position="1084"/>
    </location>
</feature>
<dbReference type="InterPro" id="IPR036691">
    <property type="entry name" value="Endo/exonu/phosph_ase_sf"/>
</dbReference>
<dbReference type="InterPro" id="IPR044730">
    <property type="entry name" value="RNase_H-like_dom_plant"/>
</dbReference>
<dbReference type="InterPro" id="IPR026960">
    <property type="entry name" value="RVT-Znf"/>
</dbReference>
<dbReference type="InterPro" id="IPR012337">
    <property type="entry name" value="RNaseH-like_sf"/>
</dbReference>
<evidence type="ECO:0000256" key="1">
    <source>
        <dbReference type="SAM" id="MobiDB-lite"/>
    </source>
</evidence>
<dbReference type="Gene3D" id="3.60.10.10">
    <property type="entry name" value="Endonuclease/exonuclease/phosphatase"/>
    <property type="match status" value="1"/>
</dbReference>
<organism evidence="4 5">
    <name type="scientific">Spinacia oleracea</name>
    <name type="common">Spinach</name>
    <dbReference type="NCBI Taxonomy" id="3562"/>
    <lineage>
        <taxon>Eukaryota</taxon>
        <taxon>Viridiplantae</taxon>
        <taxon>Streptophyta</taxon>
        <taxon>Embryophyta</taxon>
        <taxon>Tracheophyta</taxon>
        <taxon>Spermatophyta</taxon>
        <taxon>Magnoliopsida</taxon>
        <taxon>eudicotyledons</taxon>
        <taxon>Gunneridae</taxon>
        <taxon>Pentapetalae</taxon>
        <taxon>Caryophyllales</taxon>
        <taxon>Chenopodiaceae</taxon>
        <taxon>Chenopodioideae</taxon>
        <taxon>Anserineae</taxon>
        <taxon>Spinacia</taxon>
    </lineage>
</organism>
<evidence type="ECO:0000259" key="2">
    <source>
        <dbReference type="Pfam" id="PF13456"/>
    </source>
</evidence>
<feature type="domain" description="Reverse transcriptase zinc-binding" evidence="3">
    <location>
        <begin position="767"/>
        <end position="857"/>
    </location>
</feature>
<dbReference type="RefSeq" id="XP_056698372.1">
    <property type="nucleotide sequence ID" value="XM_056842394.1"/>
</dbReference>
<dbReference type="InterPro" id="IPR052343">
    <property type="entry name" value="Retrotransposon-Effector_Assoc"/>
</dbReference>
<dbReference type="Pfam" id="PF13456">
    <property type="entry name" value="RVT_3"/>
    <property type="match status" value="1"/>
</dbReference>
<accession>A0ABM3RRX0</accession>
<dbReference type="SUPFAM" id="SSF56219">
    <property type="entry name" value="DNase I-like"/>
    <property type="match status" value="1"/>
</dbReference>
<dbReference type="InterPro" id="IPR036397">
    <property type="entry name" value="RNaseH_sf"/>
</dbReference>
<dbReference type="Pfam" id="PF13966">
    <property type="entry name" value="zf-RVT"/>
    <property type="match status" value="1"/>
</dbReference>
<dbReference type="CDD" id="cd06222">
    <property type="entry name" value="RNase_H_like"/>
    <property type="match status" value="1"/>
</dbReference>
<dbReference type="InterPro" id="IPR043502">
    <property type="entry name" value="DNA/RNA_pol_sf"/>
</dbReference>
<feature type="compositionally biased region" description="Polar residues" evidence="1">
    <location>
        <begin position="1176"/>
        <end position="1187"/>
    </location>
</feature>
<dbReference type="GeneID" id="130471996"/>
<dbReference type="Proteomes" id="UP000813463">
    <property type="component" value="Chromosome 4"/>
</dbReference>
<dbReference type="Gene3D" id="3.30.420.10">
    <property type="entry name" value="Ribonuclease H-like superfamily/Ribonuclease H"/>
    <property type="match status" value="1"/>
</dbReference>
<keyword evidence="4" id="KW-1185">Reference proteome</keyword>
<feature type="compositionally biased region" description="Basic and acidic residues" evidence="1">
    <location>
        <begin position="1138"/>
        <end position="1173"/>
    </location>
</feature>
<proteinExistence type="predicted"/>
<gene>
    <name evidence="5" type="primary">LOC130471996</name>
</gene>
<dbReference type="InterPro" id="IPR002156">
    <property type="entry name" value="RNaseH_domain"/>
</dbReference>
<name>A0ABM3RRX0_SPIOL</name>
<reference evidence="5" key="2">
    <citation type="submission" date="2025-08" db="UniProtKB">
        <authorList>
            <consortium name="RefSeq"/>
        </authorList>
    </citation>
    <scope>IDENTIFICATION</scope>
    <source>
        <tissue evidence="5">Leaf</tissue>
    </source>
</reference>
<dbReference type="PANTHER" id="PTHR46890">
    <property type="entry name" value="NON-LTR RETROLELEMENT REVERSE TRANSCRIPTASE-LIKE PROTEIN-RELATED"/>
    <property type="match status" value="1"/>
</dbReference>
<evidence type="ECO:0008006" key="6">
    <source>
        <dbReference type="Google" id="ProtNLM"/>
    </source>
</evidence>
<reference evidence="4" key="1">
    <citation type="journal article" date="2021" name="Nat. Commun.">
        <title>Genomic analyses provide insights into spinach domestication and the genetic basis of agronomic traits.</title>
        <authorList>
            <person name="Cai X."/>
            <person name="Sun X."/>
            <person name="Xu C."/>
            <person name="Sun H."/>
            <person name="Wang X."/>
            <person name="Ge C."/>
            <person name="Zhang Z."/>
            <person name="Wang Q."/>
            <person name="Fei Z."/>
            <person name="Jiao C."/>
            <person name="Wang Q."/>
        </authorList>
    </citation>
    <scope>NUCLEOTIDE SEQUENCE [LARGE SCALE GENOMIC DNA]</scope>
    <source>
        <strain evidence="4">cv. Varoflay</strain>
    </source>
</reference>
<evidence type="ECO:0000313" key="5">
    <source>
        <dbReference type="RefSeq" id="XP_056698372.1"/>
    </source>
</evidence>
<protein>
    <recommendedName>
        <fullName evidence="6">Reverse transcriptase domain-containing protein</fullName>
    </recommendedName>
</protein>